<dbReference type="PANTHER" id="PTHR47957">
    <property type="entry name" value="ATP-DEPENDENT HELICASE HRQ1"/>
    <property type="match status" value="1"/>
</dbReference>
<dbReference type="RefSeq" id="WP_209529523.1">
    <property type="nucleotide sequence ID" value="NZ_JAEEGA010000010.1"/>
</dbReference>
<name>A0A940PCP6_9ENTE</name>
<proteinExistence type="predicted"/>
<keyword evidence="2" id="KW-0067">ATP-binding</keyword>
<dbReference type="EMBL" id="JAEEGA010000010">
    <property type="protein sequence ID" value="MBP1042385.1"/>
    <property type="molecule type" value="Genomic_DNA"/>
</dbReference>
<dbReference type="Pfam" id="PF00271">
    <property type="entry name" value="Helicase_C"/>
    <property type="match status" value="1"/>
</dbReference>
<dbReference type="GO" id="GO:0043138">
    <property type="term" value="F:3'-5' DNA helicase activity"/>
    <property type="evidence" value="ECO:0007669"/>
    <property type="project" value="TreeGrafter"/>
</dbReference>
<accession>A0A940PCP6</accession>
<dbReference type="InterPro" id="IPR001650">
    <property type="entry name" value="Helicase_C-like"/>
</dbReference>
<reference evidence="2" key="1">
    <citation type="submission" date="2020-12" db="EMBL/GenBank/DDBJ databases">
        <title>Vagococcus allomyrinae sp. nov. and Enterococcus lavae sp. nov., isolated from the larvae of Allomyrina dichotoma.</title>
        <authorList>
            <person name="Lee S.D."/>
        </authorList>
    </citation>
    <scope>NUCLEOTIDE SEQUENCE</scope>
    <source>
        <strain evidence="2">BWB3-3</strain>
    </source>
</reference>
<protein>
    <submittedName>
        <fullName evidence="2">DNA helicase</fullName>
    </submittedName>
</protein>
<keyword evidence="2" id="KW-0347">Helicase</keyword>
<comment type="caution">
    <text evidence="2">The sequence shown here is derived from an EMBL/GenBank/DDBJ whole genome shotgun (WGS) entry which is preliminary data.</text>
</comment>
<keyword evidence="2" id="KW-0547">Nucleotide-binding</keyword>
<dbReference type="GO" id="GO:0036297">
    <property type="term" value="P:interstrand cross-link repair"/>
    <property type="evidence" value="ECO:0007669"/>
    <property type="project" value="TreeGrafter"/>
</dbReference>
<dbReference type="PANTHER" id="PTHR47957:SF3">
    <property type="entry name" value="ATP-DEPENDENT HELICASE HRQ1"/>
    <property type="match status" value="1"/>
</dbReference>
<feature type="domain" description="Helicase C-terminal" evidence="1">
    <location>
        <begin position="845"/>
        <end position="1000"/>
    </location>
</feature>
<organism evidence="2 3">
    <name type="scientific">Vagococcus allomyrinae</name>
    <dbReference type="NCBI Taxonomy" id="2794353"/>
    <lineage>
        <taxon>Bacteria</taxon>
        <taxon>Bacillati</taxon>
        <taxon>Bacillota</taxon>
        <taxon>Bacilli</taxon>
        <taxon>Lactobacillales</taxon>
        <taxon>Enterococcaceae</taxon>
        <taxon>Vagococcus</taxon>
    </lineage>
</organism>
<dbReference type="CDD" id="cd18785">
    <property type="entry name" value="SF2_C"/>
    <property type="match status" value="1"/>
</dbReference>
<dbReference type="InterPro" id="IPR027417">
    <property type="entry name" value="P-loop_NTPase"/>
</dbReference>
<dbReference type="Proteomes" id="UP000674938">
    <property type="component" value="Unassembled WGS sequence"/>
</dbReference>
<evidence type="ECO:0000313" key="2">
    <source>
        <dbReference type="EMBL" id="MBP1042385.1"/>
    </source>
</evidence>
<dbReference type="PROSITE" id="PS51194">
    <property type="entry name" value="HELICASE_CTER"/>
    <property type="match status" value="1"/>
</dbReference>
<dbReference type="AlphaFoldDB" id="A0A940PCP6"/>
<keyword evidence="2" id="KW-0378">Hydrolase</keyword>
<dbReference type="SUPFAM" id="SSF52540">
    <property type="entry name" value="P-loop containing nucleoside triphosphate hydrolases"/>
    <property type="match status" value="2"/>
</dbReference>
<evidence type="ECO:0000259" key="1">
    <source>
        <dbReference type="PROSITE" id="PS51194"/>
    </source>
</evidence>
<keyword evidence="3" id="KW-1185">Reference proteome</keyword>
<evidence type="ECO:0000313" key="3">
    <source>
        <dbReference type="Proteomes" id="UP000674938"/>
    </source>
</evidence>
<dbReference type="Gene3D" id="3.40.50.300">
    <property type="entry name" value="P-loop containing nucleotide triphosphate hydrolases"/>
    <property type="match status" value="2"/>
</dbReference>
<dbReference type="GO" id="GO:0006289">
    <property type="term" value="P:nucleotide-excision repair"/>
    <property type="evidence" value="ECO:0007669"/>
    <property type="project" value="TreeGrafter"/>
</dbReference>
<sequence length="1144" mass="132073">MKTIEEDVERQKNVRRKLMEATSSLLLGPGSECLNEDNLNEIISDKPEARYVTGILYPVGRISNSKESTSDNDLDELDDETITFDNSLLPSSMGMTFYFKSNLTDLELNVEYSNYVKITNPNVFIGKDIYFLLNRQIEKFIHKEKLQKLLVMDGGKYEIRAVLESVEERSIFKEFINSNDKIEFKKLRFYLWKSYEAANKNNDYYQRSPHQFKMKVPLREGYHKQKISPLDEGFLEIISNVNKISELSEFDIFSLTIILKNTSGKKVFQPKIQITANDLFEFFPVEDVKLPSLNKLSKEDQKNYFLYKNKKSYAVGHGVSVIWGESKGSFAIETTYIPTYEILPMRFDIPGLSEEILRPDTYLGTNKEEQINNLLEFVSLYDAWIDKLSEKLEKIEDHFKDVAQENLNNCRCSSQRMRKTIDFLQNNEAAWTAFQYANEAMVLQRIKDGKLKEMLYQTKDYDSVDFKWRPFQLAFVLNSLESILNDESDERNELDLIWVSTGGGKTEAYLFAIAAVIFFRKLTRTNSSGVSVIMRYTLRLLTSQQFDRAAALICALEYIRRNNENLFGNEEISVGLWVGMDQTKNHFEDANENLRDMFKCNSLEDAKKKNMFQILKCPWCNGEYSVIPELRNIKIPRRWGYKEITKTSKNLHSICCVNKSCSFRSGIPVYMIDEAIYMVRPTLLFGTVDKFAQASLKQETVKLFGSDNPEKYRRPELIIQDELHLISGPLGSIVGLYESGFDYIFSQNKGVKPPKYIASTATIRNAEEQVQNIFNRKVFQFPPSGFDSNDSFFVREDDKQSGRMYMGIMATGKSQMTTEIRLIAILLQSIAELGLSDDEMELFWTLTGYFNSIRELGKASSLIRDDVKDYLQQLQNRNGTNKRALYDENNIELTSRVSGAEIPDKIRQIESKRGEKGAVDTLIATNMLSVGVDIGRLNSMFVVGQPKLTSEYIQATSRVGRETLGLVSMLYNSTRSRDRSHYETFQSYHQNLYKYVEPSSVTPFSVPAVKKAAYATIVAMVRNTVPDLINDDAASKILEHTDILNMVKEFIFERIRNIDTQSGLYYEDATQLINNFFEEWKRLASEAFENNQKLYYYASPYKSTRIEDLILLRAFDDKSTHDESIRVMGTMRNVEESSFMEIIE</sequence>
<gene>
    <name evidence="2" type="ORF">I6N95_15300</name>
</gene>
<dbReference type="SMART" id="SM00490">
    <property type="entry name" value="HELICc"/>
    <property type="match status" value="1"/>
</dbReference>